<dbReference type="CDD" id="cd00160">
    <property type="entry name" value="RhoGEF"/>
    <property type="match status" value="1"/>
</dbReference>
<dbReference type="SMART" id="SM00325">
    <property type="entry name" value="RhoGEF"/>
    <property type="match status" value="1"/>
</dbReference>
<organism evidence="3 4">
    <name type="scientific">Trichomonas vaginalis (strain ATCC PRA-98 / G3)</name>
    <dbReference type="NCBI Taxonomy" id="412133"/>
    <lineage>
        <taxon>Eukaryota</taxon>
        <taxon>Metamonada</taxon>
        <taxon>Parabasalia</taxon>
        <taxon>Trichomonadida</taxon>
        <taxon>Trichomonadidae</taxon>
        <taxon>Trichomonas</taxon>
    </lineage>
</organism>
<feature type="compositionally biased region" description="Basic and acidic residues" evidence="1">
    <location>
        <begin position="1139"/>
        <end position="1170"/>
    </location>
</feature>
<evidence type="ECO:0000313" key="4">
    <source>
        <dbReference type="Proteomes" id="UP000001542"/>
    </source>
</evidence>
<name>A2DG47_TRIV3</name>
<sequence>MNQNFIIFVRKGKPNDLRNKQFALGKTVQQISSELGLTDEILAIVTPNYRIPLDLDLNLLEKYPELVSTKRPEKFERTNPYVAIVPKDEMDTITINVDVQGQEGVDFPYFESTIKLAEMKDKNGGDLEQLINSFLIVPHTEEQLLFNGEPIDKTKPALEYIESAKTTRLTLKAVFGQKELGIFEHRCKLLKEMADTELTYINTLNRLTEFWKPNVLLGNLFTQEETEDMFKHFPVISACHSRFYASIQNAGYKFSSQVATCLLNFSEFFKTCSYYIGTYKVHTALLAERMKKQELHDKMNEIELKNPFNQAETLASCLITPVQRMPRYILLIREILKKTPKCHPDYPLLVTSEEYIDLVTREIEVKAEHAEQNQKMIELERRLTKSLIIFSETRQIEVTWDVTIKGMQSKIYLLTDLILINIIEKKGESVQYYAMLKDMWMYPLEGNKILFYNDSNVSDKVTVQFQNQAQYEEFTSRIQNQIPKPVDGDLIFTPLSLRNQLPTFKSCAYEEFEGTIYIFGGYVDGSMSNSLYLIKPAMKTITKIDTPVSPRIEARCVIAHNSLWIFGGHGGEFDYPKDLWSYNLLTSTWSQHASSPVGTSAHTMNASKNRIFVFGGYKSSKFRNLMMVFSIDRNIWHSAIFEGSPEPRAYHSSTLIGDTLVVIGGRNKEKYFDDVHFFDVHKIYWRQTGITFSNFTPRASHSTVTLGSCIMVFGGTCKEGKPPEEAIIINTKEKVAKAVSLHGHFPRKVSDFIMMKCPVDSLWIIGGGSGDDTKDGFQTIFSAQFTAEMKNCTTEIPDFCKKGSLSRTIIRKSFFTNNVVTPEMFGNLMHSVKKKSKTMQAPKQVPVVQETQSQPGNEPNPALVPTTQSDVDNESFNSVNASADESESSDDSKSNVESPLVAPIIVPTDYKPDETPAPQQKEAISENSNPPVEETKKEIPKQQEENEEVLVPIPVEAPKKAGSDDESDSTSSDWEGIKTVTIEQTVSVPQTVVKDTESTLATPQYQEEKDQKPALEPVKEEPKPDPQPEPVKEEPKKEIQTSQKELPAVLRKFAAKEIIDRHPASKEPQKPEEPQQKQDEQIEVPVPVKPPQPEEEKEEIVVPAKEEPKQEPPKVEIPQKPEEPKPQPVKTPEPAPVKEQPKEEPKPAKQEEIKPKLPEPAPKQEPEPPKQVEQPKPVPKPVEEPPKPVKSEEIKPKLPEPAPKPEEKPQNPVEQPKPVEEPPKPAKQEEIKPESAPKPEEKPAEPEQVKIEQPKQEEPPKQGTEIKKSPSRELPAVLRKFAAQEIKTKEEQQQPQTRTQTITKTPSSSNIQTKAPSPEDNDPLLQELGINISGLATFQKRVILRKIATLKDLKSQNQIFKDKIQEAEEMNSSTTASEIYPIYIKVKVGTQVFVMKKNSDLSFDDLSKEISKVSGKNISQAKIRKAKNSLSGENYSKEVKMASSKFHPIDIEF</sequence>
<dbReference type="InterPro" id="IPR035899">
    <property type="entry name" value="DBL_dom_sf"/>
</dbReference>
<feature type="compositionally biased region" description="Basic and acidic residues" evidence="1">
    <location>
        <begin position="1054"/>
        <end position="1080"/>
    </location>
</feature>
<feature type="region of interest" description="Disordered" evidence="1">
    <location>
        <begin position="835"/>
        <end position="1322"/>
    </location>
</feature>
<reference evidence="3" key="2">
    <citation type="journal article" date="2007" name="Science">
        <title>Draft genome sequence of the sexually transmitted pathogen Trichomonas vaginalis.</title>
        <authorList>
            <person name="Carlton J.M."/>
            <person name="Hirt R.P."/>
            <person name="Silva J.C."/>
            <person name="Delcher A.L."/>
            <person name="Schatz M."/>
            <person name="Zhao Q."/>
            <person name="Wortman J.R."/>
            <person name="Bidwell S.L."/>
            <person name="Alsmark U.C.M."/>
            <person name="Besteiro S."/>
            <person name="Sicheritz-Ponten T."/>
            <person name="Noel C.J."/>
            <person name="Dacks J.B."/>
            <person name="Foster P.G."/>
            <person name="Simillion C."/>
            <person name="Van de Peer Y."/>
            <person name="Miranda-Saavedra D."/>
            <person name="Barton G.J."/>
            <person name="Westrop G.D."/>
            <person name="Mueller S."/>
            <person name="Dessi D."/>
            <person name="Fiori P.L."/>
            <person name="Ren Q."/>
            <person name="Paulsen I."/>
            <person name="Zhang H."/>
            <person name="Bastida-Corcuera F.D."/>
            <person name="Simoes-Barbosa A."/>
            <person name="Brown M.T."/>
            <person name="Hayes R.D."/>
            <person name="Mukherjee M."/>
            <person name="Okumura C.Y."/>
            <person name="Schneider R."/>
            <person name="Smith A.J."/>
            <person name="Vanacova S."/>
            <person name="Villalvazo M."/>
            <person name="Haas B.J."/>
            <person name="Pertea M."/>
            <person name="Feldblyum T.V."/>
            <person name="Utterback T.R."/>
            <person name="Shu C.L."/>
            <person name="Osoegawa K."/>
            <person name="de Jong P.J."/>
            <person name="Hrdy I."/>
            <person name="Horvathova L."/>
            <person name="Zubacova Z."/>
            <person name="Dolezal P."/>
            <person name="Malik S.B."/>
            <person name="Logsdon J.M. Jr."/>
            <person name="Henze K."/>
            <person name="Gupta A."/>
            <person name="Wang C.C."/>
            <person name="Dunne R.L."/>
            <person name="Upcroft J.A."/>
            <person name="Upcroft P."/>
            <person name="White O."/>
            <person name="Salzberg S.L."/>
            <person name="Tang P."/>
            <person name="Chiu C.-H."/>
            <person name="Lee Y.-S."/>
            <person name="Embley T.M."/>
            <person name="Coombs G.H."/>
            <person name="Mottram J.C."/>
            <person name="Tachezy J."/>
            <person name="Fraser-Liggett C.M."/>
            <person name="Johnson P.J."/>
        </authorList>
    </citation>
    <scope>NUCLEOTIDE SEQUENCE [LARGE SCALE GENOMIC DNA]</scope>
    <source>
        <strain evidence="3">G3</strain>
    </source>
</reference>
<feature type="compositionally biased region" description="Pro residues" evidence="1">
    <location>
        <begin position="1126"/>
        <end position="1135"/>
    </location>
</feature>
<dbReference type="OrthoDB" id="5953725at2759"/>
<feature type="compositionally biased region" description="Basic and acidic residues" evidence="1">
    <location>
        <begin position="1181"/>
        <end position="1209"/>
    </location>
</feature>
<accession>A2DG47</accession>
<feature type="compositionally biased region" description="Basic and acidic residues" evidence="1">
    <location>
        <begin position="1217"/>
        <end position="1271"/>
    </location>
</feature>
<dbReference type="PROSITE" id="PS50010">
    <property type="entry name" value="DH_2"/>
    <property type="match status" value="1"/>
</dbReference>
<dbReference type="Gene3D" id="1.20.900.10">
    <property type="entry name" value="Dbl homology (DH) domain"/>
    <property type="match status" value="1"/>
</dbReference>
<dbReference type="PANTHER" id="PTHR23244:SF471">
    <property type="entry name" value="GUANINE NUCLEOTIDE-BINDING PROTEIN SUBUNIT BETA 1-RELATED"/>
    <property type="match status" value="1"/>
</dbReference>
<dbReference type="PANTHER" id="PTHR23244">
    <property type="entry name" value="KELCH REPEAT DOMAIN"/>
    <property type="match status" value="1"/>
</dbReference>
<feature type="compositionally biased region" description="Basic and acidic residues" evidence="1">
    <location>
        <begin position="1006"/>
        <end position="1039"/>
    </location>
</feature>
<dbReference type="SUPFAM" id="SSF48065">
    <property type="entry name" value="DBL homology domain (DH-domain)"/>
    <property type="match status" value="1"/>
</dbReference>
<dbReference type="eggNOG" id="KOG3522">
    <property type="taxonomic scope" value="Eukaryota"/>
</dbReference>
<dbReference type="SUPFAM" id="SSF117281">
    <property type="entry name" value="Kelch motif"/>
    <property type="match status" value="1"/>
</dbReference>
<dbReference type="InterPro" id="IPR000219">
    <property type="entry name" value="DH_dom"/>
</dbReference>
<dbReference type="Pfam" id="PF00621">
    <property type="entry name" value="RhoGEF"/>
    <property type="match status" value="1"/>
</dbReference>
<reference evidence="3" key="1">
    <citation type="submission" date="2006-10" db="EMBL/GenBank/DDBJ databases">
        <authorList>
            <person name="Amadeo P."/>
            <person name="Zhao Q."/>
            <person name="Wortman J."/>
            <person name="Fraser-Liggett C."/>
            <person name="Carlton J."/>
        </authorList>
    </citation>
    <scope>NUCLEOTIDE SEQUENCE</scope>
    <source>
        <strain evidence="3">G3</strain>
    </source>
</reference>
<dbReference type="Proteomes" id="UP000001542">
    <property type="component" value="Unassembled WGS sequence"/>
</dbReference>
<dbReference type="VEuPathDB" id="TrichDB:TVAG_163700"/>
<feature type="compositionally biased region" description="Basic and acidic residues" evidence="1">
    <location>
        <begin position="1104"/>
        <end position="1125"/>
    </location>
</feature>
<feature type="compositionally biased region" description="Polar residues" evidence="1">
    <location>
        <begin position="981"/>
        <end position="990"/>
    </location>
</feature>
<dbReference type="Gene3D" id="2.120.10.80">
    <property type="entry name" value="Kelch-type beta propeller"/>
    <property type="match status" value="1"/>
</dbReference>
<feature type="domain" description="DH" evidence="2">
    <location>
        <begin position="185"/>
        <end position="366"/>
    </location>
</feature>
<feature type="compositionally biased region" description="Low complexity" evidence="1">
    <location>
        <begin position="1293"/>
        <end position="1306"/>
    </location>
</feature>
<dbReference type="Pfam" id="PF24681">
    <property type="entry name" value="Kelch_KLHDC2_KLHL20_DRC7"/>
    <property type="match status" value="1"/>
</dbReference>
<gene>
    <name evidence="3" type="ORF">TVAG_163700</name>
</gene>
<dbReference type="GO" id="GO:0005085">
    <property type="term" value="F:guanyl-nucleotide exchange factor activity"/>
    <property type="evidence" value="ECO:0007669"/>
    <property type="project" value="InterPro"/>
</dbReference>
<dbReference type="VEuPathDB" id="TrichDB:TVAGG3_0953770"/>
<protein>
    <submittedName>
        <fullName evidence="3">Kelch motif family protein</fullName>
    </submittedName>
</protein>
<feature type="compositionally biased region" description="Basic and acidic residues" evidence="1">
    <location>
        <begin position="933"/>
        <end position="944"/>
    </location>
</feature>
<proteinExistence type="predicted"/>
<dbReference type="eggNOG" id="KOG0379">
    <property type="taxonomic scope" value="Eukaryota"/>
</dbReference>
<dbReference type="KEGG" id="tva:5466217"/>
<dbReference type="RefSeq" id="XP_001581660.1">
    <property type="nucleotide sequence ID" value="XM_001581610.1"/>
</dbReference>
<dbReference type="InterPro" id="IPR015915">
    <property type="entry name" value="Kelch-typ_b-propeller"/>
</dbReference>
<evidence type="ECO:0000313" key="3">
    <source>
        <dbReference type="EMBL" id="EAY20674.1"/>
    </source>
</evidence>
<dbReference type="STRING" id="5722.A2DG47"/>
<dbReference type="InParanoid" id="A2DG47"/>
<dbReference type="SMR" id="A2DG47"/>
<keyword evidence="4" id="KW-1185">Reference proteome</keyword>
<evidence type="ECO:0000256" key="1">
    <source>
        <dbReference type="SAM" id="MobiDB-lite"/>
    </source>
</evidence>
<dbReference type="EMBL" id="DS113196">
    <property type="protein sequence ID" value="EAY20674.1"/>
    <property type="molecule type" value="Genomic_DNA"/>
</dbReference>
<evidence type="ECO:0000259" key="2">
    <source>
        <dbReference type="PROSITE" id="PS50010"/>
    </source>
</evidence>
<feature type="compositionally biased region" description="Polar residues" evidence="1">
    <location>
        <begin position="865"/>
        <end position="876"/>
    </location>
</feature>